<organism evidence="1 2">
    <name type="scientific">Baekduia soli</name>
    <dbReference type="NCBI Taxonomy" id="496014"/>
    <lineage>
        <taxon>Bacteria</taxon>
        <taxon>Bacillati</taxon>
        <taxon>Actinomycetota</taxon>
        <taxon>Thermoleophilia</taxon>
        <taxon>Solirubrobacterales</taxon>
        <taxon>Baekduiaceae</taxon>
        <taxon>Baekduia</taxon>
    </lineage>
</organism>
<dbReference type="SUPFAM" id="SSF53448">
    <property type="entry name" value="Nucleotide-diphospho-sugar transferases"/>
    <property type="match status" value="1"/>
</dbReference>
<reference evidence="1 2" key="1">
    <citation type="journal article" date="2018" name="J. Microbiol.">
        <title>Baekduia soli gen. nov., sp. nov., a novel bacterium isolated from the soil of Baekdu Mountain and proposal of a novel family name, Baekduiaceae fam. nov.</title>
        <authorList>
            <person name="An D.S."/>
            <person name="Siddiqi M.Z."/>
            <person name="Kim K.H."/>
            <person name="Yu H.S."/>
            <person name="Im W.T."/>
        </authorList>
    </citation>
    <scope>NUCLEOTIDE SEQUENCE [LARGE SCALE GENOMIC DNA]</scope>
    <source>
        <strain evidence="1 2">BR7-21</strain>
    </source>
</reference>
<dbReference type="RefSeq" id="WP_146921137.1">
    <property type="nucleotide sequence ID" value="NZ_CP042430.1"/>
</dbReference>
<gene>
    <name evidence="1" type="ORF">FSW04_16335</name>
</gene>
<name>A0A5B8U7Q6_9ACTN</name>
<accession>A0A5B8U7Q6</accession>
<dbReference type="Pfam" id="PF09837">
    <property type="entry name" value="DUF2064"/>
    <property type="match status" value="1"/>
</dbReference>
<dbReference type="Gene3D" id="3.90.550.10">
    <property type="entry name" value="Spore Coat Polysaccharide Biosynthesis Protein SpsA, Chain A"/>
    <property type="match status" value="1"/>
</dbReference>
<dbReference type="EMBL" id="CP042430">
    <property type="protein sequence ID" value="QEC48987.1"/>
    <property type="molecule type" value="Genomic_DNA"/>
</dbReference>
<dbReference type="PANTHER" id="PTHR36529:SF1">
    <property type="entry name" value="GLYCOSYLTRANSFERASE"/>
    <property type="match status" value="1"/>
</dbReference>
<dbReference type="OrthoDB" id="9798250at2"/>
<dbReference type="PANTHER" id="PTHR36529">
    <property type="entry name" value="SLL1095 PROTEIN"/>
    <property type="match status" value="1"/>
</dbReference>
<protein>
    <submittedName>
        <fullName evidence="1">Glycosyltransferase</fullName>
    </submittedName>
</protein>
<dbReference type="NCBIfam" id="TIGR04282">
    <property type="entry name" value="glyco_like_cofC"/>
    <property type="match status" value="1"/>
</dbReference>
<sequence>MPGPARPAATTVAVIAKAPVPGRVKTRLCPPCTPRQAAALAEASLRDTLAAMDGLDAAVGRAIVLDGAAGPWHGTERLLAQRGGGLDERLAAAFTDLGGPALIVGMDTPQLRTGHLLRALGALEDHEAVLGPARDGGYWAIGLRDPSRAAEVLHGVPMSVGGTLAAQRRRLAGAALRWDEVDELHDVDTIADAAHVAALAPASRFAAVLQSLDLRRAA</sequence>
<dbReference type="AlphaFoldDB" id="A0A5B8U7Q6"/>
<keyword evidence="1" id="KW-0808">Transferase</keyword>
<dbReference type="KEGG" id="bsol:FSW04_16335"/>
<evidence type="ECO:0000313" key="2">
    <source>
        <dbReference type="Proteomes" id="UP000321805"/>
    </source>
</evidence>
<dbReference type="GO" id="GO:0016740">
    <property type="term" value="F:transferase activity"/>
    <property type="evidence" value="ECO:0007669"/>
    <property type="project" value="UniProtKB-KW"/>
</dbReference>
<dbReference type="InterPro" id="IPR018641">
    <property type="entry name" value="Trfase_1_rSAM/seldom-assoc"/>
</dbReference>
<dbReference type="Proteomes" id="UP000321805">
    <property type="component" value="Chromosome"/>
</dbReference>
<keyword evidence="2" id="KW-1185">Reference proteome</keyword>
<proteinExistence type="predicted"/>
<dbReference type="InterPro" id="IPR029044">
    <property type="entry name" value="Nucleotide-diphossugar_trans"/>
</dbReference>
<evidence type="ECO:0000313" key="1">
    <source>
        <dbReference type="EMBL" id="QEC48987.1"/>
    </source>
</evidence>